<feature type="transmembrane region" description="Helical" evidence="11">
    <location>
        <begin position="764"/>
        <end position="784"/>
    </location>
</feature>
<dbReference type="PRINTS" id="PR00119">
    <property type="entry name" value="CATATPASE"/>
</dbReference>
<dbReference type="SUPFAM" id="SSF81660">
    <property type="entry name" value="Metal cation-transporting ATPase, ATP-binding domain N"/>
    <property type="match status" value="1"/>
</dbReference>
<dbReference type="InterPro" id="IPR050510">
    <property type="entry name" value="Cation_transp_ATPase_P-type"/>
</dbReference>
<evidence type="ECO:0000256" key="7">
    <source>
        <dbReference type="ARBA" id="ARBA00022989"/>
    </source>
</evidence>
<dbReference type="FunFam" id="3.40.1110.10:FF:000001">
    <property type="entry name" value="Sodium/potassium-transporting ATPase subunit alpha"/>
    <property type="match status" value="1"/>
</dbReference>
<organism evidence="14 15">
    <name type="scientific">Ancylostoma ceylanicum</name>
    <dbReference type="NCBI Taxonomy" id="53326"/>
    <lineage>
        <taxon>Eukaryota</taxon>
        <taxon>Metazoa</taxon>
        <taxon>Ecdysozoa</taxon>
        <taxon>Nematoda</taxon>
        <taxon>Chromadorea</taxon>
        <taxon>Rhabditida</taxon>
        <taxon>Rhabditina</taxon>
        <taxon>Rhabditomorpha</taxon>
        <taxon>Strongyloidea</taxon>
        <taxon>Ancylostomatidae</taxon>
        <taxon>Ancylostomatinae</taxon>
        <taxon>Ancylostoma</taxon>
    </lineage>
</organism>
<dbReference type="GO" id="GO:1902600">
    <property type="term" value="P:proton transmembrane transport"/>
    <property type="evidence" value="ECO:0007669"/>
    <property type="project" value="TreeGrafter"/>
</dbReference>
<reference evidence="14 15" key="1">
    <citation type="submission" date="2013-05" db="EMBL/GenBank/DDBJ databases">
        <title>Draft genome of the parasitic nematode Anyclostoma ceylanicum.</title>
        <authorList>
            <person name="Mitreva M."/>
        </authorList>
    </citation>
    <scope>NUCLEOTIDE SEQUENCE [LARGE SCALE GENOMIC DNA]</scope>
</reference>
<dbReference type="GO" id="GO:0005886">
    <property type="term" value="C:plasma membrane"/>
    <property type="evidence" value="ECO:0007669"/>
    <property type="project" value="UniProtKB-SubCell"/>
</dbReference>
<keyword evidence="4 11" id="KW-0547">Nucleotide-binding</keyword>
<keyword evidence="3 11" id="KW-0812">Transmembrane</keyword>
<dbReference type="InterPro" id="IPR023298">
    <property type="entry name" value="ATPase_P-typ_TM_dom_sf"/>
</dbReference>
<comment type="caution">
    <text evidence="11">Lacks conserved residue(s) required for the propagation of feature annotation.</text>
</comment>
<dbReference type="FunFam" id="2.70.150.10:FF:000003">
    <property type="entry name" value="Sodium/potassium-transporting ATPase subunit alpha"/>
    <property type="match status" value="1"/>
</dbReference>
<dbReference type="Pfam" id="PF00690">
    <property type="entry name" value="Cation_ATPase_N"/>
    <property type="match status" value="1"/>
</dbReference>
<keyword evidence="11" id="KW-0479">Metal-binding</keyword>
<keyword evidence="5 11" id="KW-0067">ATP-binding</keyword>
<dbReference type="InterPro" id="IPR023214">
    <property type="entry name" value="HAD_sf"/>
</dbReference>
<dbReference type="Gene3D" id="3.40.50.1000">
    <property type="entry name" value="HAD superfamily/HAD-like"/>
    <property type="match status" value="1"/>
</dbReference>
<evidence type="ECO:0000256" key="3">
    <source>
        <dbReference type="ARBA" id="ARBA00022692"/>
    </source>
</evidence>
<dbReference type="InterPro" id="IPR036412">
    <property type="entry name" value="HAD-like_sf"/>
</dbReference>
<dbReference type="GO" id="GO:1990573">
    <property type="term" value="P:potassium ion import across plasma membrane"/>
    <property type="evidence" value="ECO:0007669"/>
    <property type="project" value="TreeGrafter"/>
</dbReference>
<keyword evidence="15" id="KW-1185">Reference proteome</keyword>
<dbReference type="PANTHER" id="PTHR43294">
    <property type="entry name" value="SODIUM/POTASSIUM-TRANSPORTING ATPASE SUBUNIT ALPHA"/>
    <property type="match status" value="1"/>
</dbReference>
<comment type="function">
    <text evidence="9">This is the catalytic component of the active enzyme, which catalyzes the hydrolysis of ATP coupled with the exchange of sodium and potassium ions across the plasma membrane. This action creates the electrochemical gradient of sodium and potassium ions, providing the energy for active transport of various nutrients.</text>
</comment>
<dbReference type="SUPFAM" id="SSF81665">
    <property type="entry name" value="Calcium ATPase, transmembrane domain M"/>
    <property type="match status" value="1"/>
</dbReference>
<dbReference type="InterPro" id="IPR005775">
    <property type="entry name" value="P-type_ATPase_IIC"/>
</dbReference>
<comment type="similarity">
    <text evidence="2 11">Belongs to the cation transport ATPase (P-type) (TC 3.A.3) family. Type IIC subfamily.</text>
</comment>
<feature type="transmembrane region" description="Helical" evidence="11">
    <location>
        <begin position="78"/>
        <end position="99"/>
    </location>
</feature>
<dbReference type="NCBIfam" id="TIGR01106">
    <property type="entry name" value="ATPase-IIC_X-K"/>
    <property type="match status" value="1"/>
</dbReference>
<evidence type="ECO:0000256" key="8">
    <source>
        <dbReference type="ARBA" id="ARBA00023136"/>
    </source>
</evidence>
<evidence type="ECO:0000256" key="12">
    <source>
        <dbReference type="SAM" id="MobiDB-lite"/>
    </source>
</evidence>
<evidence type="ECO:0000256" key="10">
    <source>
        <dbReference type="ARBA" id="ARBA00038795"/>
    </source>
</evidence>
<dbReference type="Pfam" id="PF08282">
    <property type="entry name" value="Hydrolase_3"/>
    <property type="match status" value="1"/>
</dbReference>
<keyword evidence="11" id="KW-0633">Potassium transport</keyword>
<evidence type="ECO:0000256" key="5">
    <source>
        <dbReference type="ARBA" id="ARBA00022840"/>
    </source>
</evidence>
<keyword evidence="11" id="KW-0406">Ion transport</keyword>
<dbReference type="InterPro" id="IPR004014">
    <property type="entry name" value="ATPase_P-typ_cation-transptr_N"/>
</dbReference>
<feature type="domain" description="Cation-transporting P-type ATPase N-terminal" evidence="13">
    <location>
        <begin position="25"/>
        <end position="99"/>
    </location>
</feature>
<dbReference type="InterPro" id="IPR008250">
    <property type="entry name" value="ATPase_P-typ_transduc_dom_A_sf"/>
</dbReference>
<dbReference type="GO" id="GO:0046872">
    <property type="term" value="F:metal ion binding"/>
    <property type="evidence" value="ECO:0007669"/>
    <property type="project" value="UniProtKB-KW"/>
</dbReference>
<keyword evidence="11" id="KW-0813">Transport</keyword>
<dbReference type="InterPro" id="IPR001757">
    <property type="entry name" value="P_typ_ATPase"/>
</dbReference>
<dbReference type="FunFam" id="3.40.50.1000:FF:000083">
    <property type="entry name" value="Sodium/potassium-transporting ATPase subunit alpha"/>
    <property type="match status" value="1"/>
</dbReference>
<feature type="transmembrane region" description="Helical" evidence="11">
    <location>
        <begin position="841"/>
        <end position="859"/>
    </location>
</feature>
<dbReference type="NCBIfam" id="TIGR01494">
    <property type="entry name" value="ATPase_P-type"/>
    <property type="match status" value="2"/>
</dbReference>
<evidence type="ECO:0000259" key="13">
    <source>
        <dbReference type="SMART" id="SM00831"/>
    </source>
</evidence>
<dbReference type="SUPFAM" id="SSF81653">
    <property type="entry name" value="Calcium ATPase, transduction domain A"/>
    <property type="match status" value="1"/>
</dbReference>
<dbReference type="SUPFAM" id="SSF56784">
    <property type="entry name" value="HAD-like"/>
    <property type="match status" value="1"/>
</dbReference>
<dbReference type="AlphaFoldDB" id="A0A0D6M0V6"/>
<dbReference type="Gene3D" id="1.20.1110.10">
    <property type="entry name" value="Calcium-transporting ATPase, transmembrane domain"/>
    <property type="match status" value="4"/>
</dbReference>
<dbReference type="GO" id="GO:0016887">
    <property type="term" value="F:ATP hydrolysis activity"/>
    <property type="evidence" value="ECO:0007669"/>
    <property type="project" value="InterPro"/>
</dbReference>
<dbReference type="GO" id="GO:0005524">
    <property type="term" value="F:ATP binding"/>
    <property type="evidence" value="ECO:0007669"/>
    <property type="project" value="UniProtKB-KW"/>
</dbReference>
<accession>A0A0D6M0V6</accession>
<feature type="transmembrane region" description="Helical" evidence="11">
    <location>
        <begin position="804"/>
        <end position="820"/>
    </location>
</feature>
<keyword evidence="6" id="KW-1278">Translocase</keyword>
<evidence type="ECO:0000256" key="2">
    <source>
        <dbReference type="ARBA" id="ARBA00006934"/>
    </source>
</evidence>
<dbReference type="Pfam" id="PF00122">
    <property type="entry name" value="E1-E2_ATPase"/>
    <property type="match status" value="1"/>
</dbReference>
<keyword evidence="8 11" id="KW-0472">Membrane</keyword>
<dbReference type="Pfam" id="PF13246">
    <property type="entry name" value="Cation_ATPase"/>
    <property type="match status" value="1"/>
</dbReference>
<dbReference type="EMBL" id="KE124845">
    <property type="protein sequence ID" value="EPB77098.1"/>
    <property type="molecule type" value="Genomic_DNA"/>
</dbReference>
<evidence type="ECO:0000313" key="15">
    <source>
        <dbReference type="Proteomes" id="UP000054495"/>
    </source>
</evidence>
<comment type="subcellular location">
    <subcellularLocation>
        <location evidence="11">Cell membrane</location>
        <topology evidence="11">Multi-pass membrane protein</topology>
    </subcellularLocation>
    <subcellularLocation>
        <location evidence="1">Membrane</location>
        <topology evidence="1">Multi-pass membrane protein</topology>
    </subcellularLocation>
</comment>
<dbReference type="Proteomes" id="UP000054495">
    <property type="component" value="Unassembled WGS sequence"/>
</dbReference>
<feature type="transmembrane region" description="Helical" evidence="11">
    <location>
        <begin position="275"/>
        <end position="299"/>
    </location>
</feature>
<name>A0A0D6M0V6_9BILA</name>
<protein>
    <recommendedName>
        <fullName evidence="11">Sodium/potassium-transporting ATPase subunit alpha</fullName>
    </recommendedName>
</protein>
<dbReference type="Gene3D" id="3.40.1110.10">
    <property type="entry name" value="Calcium-transporting ATPase, cytoplasmic domain N"/>
    <property type="match status" value="1"/>
</dbReference>
<keyword evidence="7 11" id="KW-1133">Transmembrane helix</keyword>
<dbReference type="GO" id="GO:0030007">
    <property type="term" value="P:intracellular potassium ion homeostasis"/>
    <property type="evidence" value="ECO:0007669"/>
    <property type="project" value="TreeGrafter"/>
</dbReference>
<sequence length="881" mass="96973">MKRLRAFFSKDKRKLEHLKKDIDIDDHKIPIEELFERLKTSPETGLSTDEAGERLRMYGPNALTPPYRTPTWIKFLQNLFGGFNMLLWAASFASLVGYFMEKKEFGDETKADNLYLAITLATVVTITGVFSFYQEAKSGNIMSTFANMIPTMAHVFRDGRITDVKVEDVVLGDIVEISGGDKVPADIRIISARGLKVDNSSLTGESEPQSRSADFTHNNPLESKNVAMFSTSVLEGSARGVVILTADNTVVGRIAALTAQVSSGPSPIAKEINHFIHIITFVALGVGVTFFVLAIIYGYTLIHALIYFMGIVVANVPEGIVATVTVCLTLTAVKMRRKHCLVKNLEAVETLVDVITHKLNMQLIFPGYKMCDGIIDEAEQCLPDGKLRGRITHRMEGTYKFLMRCAALCSRATFKNEDFSVPLPRREVSGDASETAILKYCELILGNGGTRKMRDKKLKVAEIPFNSTNKYQVSIHQNGDRFLLVMKGAPEKILKACSTILIEGEERGKDKKFEEEFKKAYERLGGFGERVLGFCDLELDPEKFPPNFVFDTEGPNFPLTNLRFLGFMAMIDPPRPGVPQAVQLCQSAGVKVVMVTGDHPITAKAIARQVHIISRKAKVTELLEDFEGVIPDFEPYGSGRLLPTKAIIIHGEQLKLLSTYTLQEIVSHYPQKLQIVEAFQHTNNVVAVTGDGVNDAPALRKADIGIAMGIAGTDVSKQAADMILLNDNFASIVTGVEEGRLIFDNLKKSIAYTLTSNIPEITPFMCYVIIGIPIPLSLVAILMIDLGTDLSFAARKGLEASCHSGYFFAVVVIQWSDALISKTRKNSIVMQGIENQVLNTSLVFTAAMAMFITVTPGVTEVLKLNGIRYAASLSSSFIDDG</sequence>
<keyword evidence="11" id="KW-0630">Potassium</keyword>
<feature type="transmembrane region" description="Helical" evidence="11">
    <location>
        <begin position="305"/>
        <end position="333"/>
    </location>
</feature>
<comment type="subunit">
    <text evidence="10">The sodium/potassium-transporting ATPase is composed of a catalytic alpha subunit, an auxiliary non-catalytic beta subunit and an additional regulatory subunit.</text>
</comment>
<evidence type="ECO:0000256" key="1">
    <source>
        <dbReference type="ARBA" id="ARBA00004141"/>
    </source>
</evidence>
<dbReference type="InterPro" id="IPR023299">
    <property type="entry name" value="ATPase_P-typ_cyto_dom_N"/>
</dbReference>
<evidence type="ECO:0000256" key="4">
    <source>
        <dbReference type="ARBA" id="ARBA00022741"/>
    </source>
</evidence>
<dbReference type="PRINTS" id="PR00121">
    <property type="entry name" value="NAKATPASE"/>
</dbReference>
<evidence type="ECO:0000256" key="6">
    <source>
        <dbReference type="ARBA" id="ARBA00022967"/>
    </source>
</evidence>
<dbReference type="GO" id="GO:0006883">
    <property type="term" value="P:intracellular sodium ion homeostasis"/>
    <property type="evidence" value="ECO:0007669"/>
    <property type="project" value="TreeGrafter"/>
</dbReference>
<dbReference type="PANTHER" id="PTHR43294:SF18">
    <property type="entry name" value="SODIUM_POTASSIUM-TRANSPORTING ATPASE SUBUNIT ALPHA"/>
    <property type="match status" value="1"/>
</dbReference>
<dbReference type="GO" id="GO:0005391">
    <property type="term" value="F:P-type sodium:potassium-exchanging transporter activity"/>
    <property type="evidence" value="ECO:0007669"/>
    <property type="project" value="TreeGrafter"/>
</dbReference>
<dbReference type="GO" id="GO:0036376">
    <property type="term" value="P:sodium ion export across plasma membrane"/>
    <property type="evidence" value="ECO:0007669"/>
    <property type="project" value="TreeGrafter"/>
</dbReference>
<gene>
    <name evidence="14" type="ORF">ANCCEY_03799</name>
</gene>
<dbReference type="SMART" id="SM00831">
    <property type="entry name" value="Cation_ATPase_N"/>
    <property type="match status" value="1"/>
</dbReference>
<evidence type="ECO:0000256" key="11">
    <source>
        <dbReference type="RuleBase" id="RU362084"/>
    </source>
</evidence>
<feature type="region of interest" description="Disordered" evidence="12">
    <location>
        <begin position="200"/>
        <end position="219"/>
    </location>
</feature>
<evidence type="ECO:0000256" key="9">
    <source>
        <dbReference type="ARBA" id="ARBA00037422"/>
    </source>
</evidence>
<feature type="transmembrane region" description="Helical" evidence="11">
    <location>
        <begin position="114"/>
        <end position="133"/>
    </location>
</feature>
<evidence type="ECO:0000313" key="14">
    <source>
        <dbReference type="EMBL" id="EPB77098.1"/>
    </source>
</evidence>
<proteinExistence type="inferred from homology"/>
<dbReference type="InterPro" id="IPR059000">
    <property type="entry name" value="ATPase_P-type_domA"/>
</dbReference>